<protein>
    <submittedName>
        <fullName evidence="1">Uncharacterized protein</fullName>
    </submittedName>
</protein>
<evidence type="ECO:0000313" key="1">
    <source>
        <dbReference type="EMBL" id="MFG6447794.1"/>
    </source>
</evidence>
<evidence type="ECO:0000313" key="2">
    <source>
        <dbReference type="Proteomes" id="UP001606099"/>
    </source>
</evidence>
<dbReference type="Proteomes" id="UP001606099">
    <property type="component" value="Unassembled WGS sequence"/>
</dbReference>
<dbReference type="Gene3D" id="1.20.58.480">
    <property type="match status" value="1"/>
</dbReference>
<dbReference type="RefSeq" id="WP_394459467.1">
    <property type="nucleotide sequence ID" value="NZ_JBIGHZ010000002.1"/>
</dbReference>
<sequence length="492" mass="54189">MRLDTPAELSAAAAAHNALGAIAPSYDLLHNIPLLTQARQAALESSATSASAVQTLLQAAEVALLNQARLLTRAATLLQQGALQEATEVVRWVHGFHLVLRRLGEVPRQLQLQLLRPSAGQTRQTLGLAQSSALQEFLLAQARFDATVLAHFGCAPEGGSSPQLERVLGRGRHTDWDYALLDLNRASAHEAQRWEEELGALTLPSRHTDYDSFIGAALLHQAVQGAQLKQPTCYTEFVALHQIPELLSQEMNDHVEQAVRELRAERYTAATEHLQVAQALLPTLVESQQVMSLCLSASDYHVFRDNLGPASGMHSLAIRYHMFRDLFNALWNELEQQLSALGLGDLHQTLQTIDRERHQHPQSWALHGLVNSALAVYTGLDHWRHVHLHMPRNCLGAGGTKSMIGVPDGLETVKRMRDAANALPALLNVHAARGLHMVQTEPSGAVARHHQKPTALDSRVLNAIGHYTRGEFPHVQDKSVCPFSRSEPPRRP</sequence>
<comment type="caution">
    <text evidence="1">The sequence shown here is derived from an EMBL/GenBank/DDBJ whole genome shotgun (WGS) entry which is preliminary data.</text>
</comment>
<proteinExistence type="predicted"/>
<dbReference type="EMBL" id="JBIGHZ010000002">
    <property type="protein sequence ID" value="MFG6447794.1"/>
    <property type="molecule type" value="Genomic_DNA"/>
</dbReference>
<gene>
    <name evidence="1" type="ORF">ACG0Z6_05985</name>
</gene>
<organism evidence="1 2">
    <name type="scientific">Roseateles rivi</name>
    <dbReference type="NCBI Taxonomy" id="3299028"/>
    <lineage>
        <taxon>Bacteria</taxon>
        <taxon>Pseudomonadati</taxon>
        <taxon>Pseudomonadota</taxon>
        <taxon>Betaproteobacteria</taxon>
        <taxon>Burkholderiales</taxon>
        <taxon>Sphaerotilaceae</taxon>
        <taxon>Roseateles</taxon>
    </lineage>
</organism>
<dbReference type="SUPFAM" id="SSF140959">
    <property type="entry name" value="Indolic compounds 2,3-dioxygenase-like"/>
    <property type="match status" value="1"/>
</dbReference>
<keyword evidence="2" id="KW-1185">Reference proteome</keyword>
<dbReference type="InterPro" id="IPR037217">
    <property type="entry name" value="Trp/Indoleamine_2_3_dOase-like"/>
</dbReference>
<accession>A0ABW7FTZ2</accession>
<reference evidence="1 2" key="1">
    <citation type="submission" date="2024-08" db="EMBL/GenBank/DDBJ databases">
        <authorList>
            <person name="Lu H."/>
        </authorList>
    </citation>
    <scope>NUCLEOTIDE SEQUENCE [LARGE SCALE GENOMIC DNA]</scope>
    <source>
        <strain evidence="1 2">BYS180W</strain>
    </source>
</reference>
<name>A0ABW7FTZ2_9BURK</name>